<keyword evidence="3 4" id="KW-0904">Protein phosphatase</keyword>
<evidence type="ECO:0000259" key="5">
    <source>
        <dbReference type="PROSITE" id="PS51746"/>
    </source>
</evidence>
<comment type="caution">
    <text evidence="6">The sequence shown here is derived from an EMBL/GenBank/DDBJ whole genome shotgun (WGS) entry which is preliminary data.</text>
</comment>
<sequence>MALRFLRCFQSCHRCKASTPSIIHVAAYHDYARYATPGGVVRIPLYSPGIIGVANSRGDRANQEDFYSFATLSLNPEELRLTLKNHHGVDWKPDPVGGPLNREVVFVGIYDGHGGSTVSQYLRQELHGLFESAQKSQIPEMYAWIREIGGYFKRFDGGHMKPWIHPSVNHGKEMDLHARRPESHRRTFGKNIRLYRLGRNLTLIGYPFYSFLFLTKAGFDRSPCWRHKGSVMFNRPWKGPSNDRESSCGWAHRINSTETYDGHGCDYRFIWRCTLDGSVAKYEEVNTTIISDADLNQTSELGLLKASLVFAVHNKQTFISLTHSSGSKWAYMVLISDGISSVVSDDEAVDLARDAPDPKTAAGRILSFAEEMGSDDNATAIVVPLAGWGKIQGPDRTKDLREYRRRQMIGTERQKRM</sequence>
<organism evidence="6 7">
    <name type="scientific">Bondarzewia mesenterica</name>
    <dbReference type="NCBI Taxonomy" id="1095465"/>
    <lineage>
        <taxon>Eukaryota</taxon>
        <taxon>Fungi</taxon>
        <taxon>Dikarya</taxon>
        <taxon>Basidiomycota</taxon>
        <taxon>Agaricomycotina</taxon>
        <taxon>Agaricomycetes</taxon>
        <taxon>Russulales</taxon>
        <taxon>Bondarzewiaceae</taxon>
        <taxon>Bondarzewia</taxon>
    </lineage>
</organism>
<gene>
    <name evidence="6" type="ORF">EW146_g3405</name>
</gene>
<keyword evidence="7" id="KW-1185">Reference proteome</keyword>
<evidence type="ECO:0000313" key="6">
    <source>
        <dbReference type="EMBL" id="THH17392.1"/>
    </source>
</evidence>
<dbReference type="SMART" id="SM00332">
    <property type="entry name" value="PP2Cc"/>
    <property type="match status" value="1"/>
</dbReference>
<dbReference type="Proteomes" id="UP000310158">
    <property type="component" value="Unassembled WGS sequence"/>
</dbReference>
<evidence type="ECO:0000313" key="7">
    <source>
        <dbReference type="Proteomes" id="UP000310158"/>
    </source>
</evidence>
<keyword evidence="1" id="KW-0479">Metal-binding</keyword>
<dbReference type="AlphaFoldDB" id="A0A4S4LXY0"/>
<comment type="similarity">
    <text evidence="4">Belongs to the PP2C family.</text>
</comment>
<keyword evidence="2 4" id="KW-0378">Hydrolase</keyword>
<accession>A0A4S4LXY0</accession>
<name>A0A4S4LXY0_9AGAM</name>
<protein>
    <recommendedName>
        <fullName evidence="5">PPM-type phosphatase domain-containing protein</fullName>
    </recommendedName>
</protein>
<dbReference type="GO" id="GO:0004722">
    <property type="term" value="F:protein serine/threonine phosphatase activity"/>
    <property type="evidence" value="ECO:0007669"/>
    <property type="project" value="InterPro"/>
</dbReference>
<evidence type="ECO:0000256" key="2">
    <source>
        <dbReference type="ARBA" id="ARBA00022801"/>
    </source>
</evidence>
<evidence type="ECO:0000256" key="1">
    <source>
        <dbReference type="ARBA" id="ARBA00022723"/>
    </source>
</evidence>
<dbReference type="InterPro" id="IPR015655">
    <property type="entry name" value="PP2C"/>
</dbReference>
<dbReference type="InterPro" id="IPR036457">
    <property type="entry name" value="PPM-type-like_dom_sf"/>
</dbReference>
<evidence type="ECO:0000256" key="4">
    <source>
        <dbReference type="RuleBase" id="RU003465"/>
    </source>
</evidence>
<feature type="domain" description="PPM-type phosphatase" evidence="5">
    <location>
        <begin position="50"/>
        <end position="385"/>
    </location>
</feature>
<dbReference type="PROSITE" id="PS01032">
    <property type="entry name" value="PPM_1"/>
    <property type="match status" value="1"/>
</dbReference>
<dbReference type="Gene3D" id="3.60.40.10">
    <property type="entry name" value="PPM-type phosphatase domain"/>
    <property type="match status" value="2"/>
</dbReference>
<dbReference type="SUPFAM" id="SSF81606">
    <property type="entry name" value="PP2C-like"/>
    <property type="match status" value="2"/>
</dbReference>
<dbReference type="InterPro" id="IPR001932">
    <property type="entry name" value="PPM-type_phosphatase-like_dom"/>
</dbReference>
<proteinExistence type="inferred from homology"/>
<dbReference type="PANTHER" id="PTHR47992">
    <property type="entry name" value="PROTEIN PHOSPHATASE"/>
    <property type="match status" value="1"/>
</dbReference>
<dbReference type="InterPro" id="IPR000222">
    <property type="entry name" value="PP2C_BS"/>
</dbReference>
<dbReference type="GO" id="GO:0046872">
    <property type="term" value="F:metal ion binding"/>
    <property type="evidence" value="ECO:0007669"/>
    <property type="project" value="UniProtKB-KW"/>
</dbReference>
<evidence type="ECO:0000256" key="3">
    <source>
        <dbReference type="ARBA" id="ARBA00022912"/>
    </source>
</evidence>
<dbReference type="Pfam" id="PF00481">
    <property type="entry name" value="PP2C"/>
    <property type="match status" value="1"/>
</dbReference>
<dbReference type="EMBL" id="SGPL01000113">
    <property type="protein sequence ID" value="THH17392.1"/>
    <property type="molecule type" value="Genomic_DNA"/>
</dbReference>
<reference evidence="6 7" key="1">
    <citation type="submission" date="2019-02" db="EMBL/GenBank/DDBJ databases">
        <title>Genome sequencing of the rare red list fungi Bondarzewia mesenterica.</title>
        <authorList>
            <person name="Buettner E."/>
            <person name="Kellner H."/>
        </authorList>
    </citation>
    <scope>NUCLEOTIDE SEQUENCE [LARGE SCALE GENOMIC DNA]</scope>
    <source>
        <strain evidence="6 7">DSM 108281</strain>
    </source>
</reference>
<dbReference type="PROSITE" id="PS51746">
    <property type="entry name" value="PPM_2"/>
    <property type="match status" value="1"/>
</dbReference>
<dbReference type="OrthoDB" id="416093at2759"/>